<organism evidence="2">
    <name type="scientific">Capitella teleta</name>
    <name type="common">Polychaete worm</name>
    <dbReference type="NCBI Taxonomy" id="283909"/>
    <lineage>
        <taxon>Eukaryota</taxon>
        <taxon>Metazoa</taxon>
        <taxon>Spiralia</taxon>
        <taxon>Lophotrochozoa</taxon>
        <taxon>Annelida</taxon>
        <taxon>Polychaeta</taxon>
        <taxon>Sedentaria</taxon>
        <taxon>Scolecida</taxon>
        <taxon>Capitellidae</taxon>
        <taxon>Capitella</taxon>
    </lineage>
</organism>
<accession>R7T755</accession>
<dbReference type="OMA" id="FINTGCK"/>
<dbReference type="EMBL" id="KB311372">
    <property type="protein sequence ID" value="ELT89415.1"/>
    <property type="molecule type" value="Genomic_DNA"/>
</dbReference>
<feature type="region of interest" description="Disordered" evidence="1">
    <location>
        <begin position="1"/>
        <end position="32"/>
    </location>
</feature>
<evidence type="ECO:0000256" key="1">
    <source>
        <dbReference type="SAM" id="MobiDB-lite"/>
    </source>
</evidence>
<dbReference type="PRINTS" id="PR02029">
    <property type="entry name" value="ACTREGSIRT1"/>
</dbReference>
<dbReference type="OrthoDB" id="6493910at2759"/>
<reference evidence="2 4" key="2">
    <citation type="journal article" date="2013" name="Nature">
        <title>Insights into bilaterian evolution from three spiralian genomes.</title>
        <authorList>
            <person name="Simakov O."/>
            <person name="Marletaz F."/>
            <person name="Cho S.J."/>
            <person name="Edsinger-Gonzales E."/>
            <person name="Havlak P."/>
            <person name="Hellsten U."/>
            <person name="Kuo D.H."/>
            <person name="Larsson T."/>
            <person name="Lv J."/>
            <person name="Arendt D."/>
            <person name="Savage R."/>
            <person name="Osoegawa K."/>
            <person name="de Jong P."/>
            <person name="Grimwood J."/>
            <person name="Chapman J.A."/>
            <person name="Shapiro H."/>
            <person name="Aerts A."/>
            <person name="Otillar R.P."/>
            <person name="Terry A.Y."/>
            <person name="Boore J.L."/>
            <person name="Grigoriev I.V."/>
            <person name="Lindberg D.R."/>
            <person name="Seaver E.C."/>
            <person name="Weisblat D.A."/>
            <person name="Putnam N.H."/>
            <person name="Rokhsar D.S."/>
        </authorList>
    </citation>
    <scope>NUCLEOTIDE SEQUENCE</scope>
    <source>
        <strain evidence="2 4">I ESC-2004</strain>
    </source>
</reference>
<sequence>MKLISTNRSGVKKQLRRLKMAAEREREVKRKQKLSKGDTFKLKVDKDHTDAALESIERLSCIASVGTTGIIEKVVKHQRGRLSKNIPEEVAPEPKTTMFTDDDFEKFQDEYFG</sequence>
<gene>
    <name evidence="2" type="ORF">CAPTEDRAFT_208782</name>
</gene>
<keyword evidence="4" id="KW-1185">Reference proteome</keyword>
<name>R7T755_CAPTE</name>
<reference evidence="3" key="3">
    <citation type="submission" date="2015-06" db="UniProtKB">
        <authorList>
            <consortium name="EnsemblMetazoa"/>
        </authorList>
    </citation>
    <scope>IDENTIFICATION</scope>
</reference>
<reference evidence="4" key="1">
    <citation type="submission" date="2012-12" db="EMBL/GenBank/DDBJ databases">
        <authorList>
            <person name="Hellsten U."/>
            <person name="Grimwood J."/>
            <person name="Chapman J.A."/>
            <person name="Shapiro H."/>
            <person name="Aerts A."/>
            <person name="Otillar R.P."/>
            <person name="Terry A.Y."/>
            <person name="Boore J.L."/>
            <person name="Simakov O."/>
            <person name="Marletaz F."/>
            <person name="Cho S.-J."/>
            <person name="Edsinger-Gonzales E."/>
            <person name="Havlak P."/>
            <person name="Kuo D.-H."/>
            <person name="Larsson T."/>
            <person name="Lv J."/>
            <person name="Arendt D."/>
            <person name="Savage R."/>
            <person name="Osoegawa K."/>
            <person name="de Jong P."/>
            <person name="Lindberg D.R."/>
            <person name="Seaver E.C."/>
            <person name="Weisblat D.A."/>
            <person name="Putnam N.H."/>
            <person name="Grigoriev I.V."/>
            <person name="Rokhsar D.S."/>
        </authorList>
    </citation>
    <scope>NUCLEOTIDE SEQUENCE</scope>
    <source>
        <strain evidence="4">I ESC-2004</strain>
    </source>
</reference>
<dbReference type="STRING" id="283909.R7T755"/>
<evidence type="ECO:0000313" key="2">
    <source>
        <dbReference type="EMBL" id="ELT89415.1"/>
    </source>
</evidence>
<evidence type="ECO:0000313" key="3">
    <source>
        <dbReference type="EnsemblMetazoa" id="CapteP208782"/>
    </source>
</evidence>
<dbReference type="Pfam" id="PF15684">
    <property type="entry name" value="AROS"/>
    <property type="match status" value="1"/>
</dbReference>
<evidence type="ECO:0000313" key="4">
    <source>
        <dbReference type="Proteomes" id="UP000014760"/>
    </source>
</evidence>
<dbReference type="EnsemblMetazoa" id="CapteT208782">
    <property type="protein sequence ID" value="CapteP208782"/>
    <property type="gene ID" value="CapteG208782"/>
</dbReference>
<dbReference type="AlphaFoldDB" id="R7T755"/>
<dbReference type="Proteomes" id="UP000014760">
    <property type="component" value="Unassembled WGS sequence"/>
</dbReference>
<protein>
    <submittedName>
        <fullName evidence="2 3">Uncharacterized protein</fullName>
    </submittedName>
</protein>
<proteinExistence type="predicted"/>
<feature type="compositionally biased region" description="Basic residues" evidence="1">
    <location>
        <begin position="10"/>
        <end position="19"/>
    </location>
</feature>
<dbReference type="EMBL" id="AMQN01014863">
    <property type="status" value="NOT_ANNOTATED_CDS"/>
    <property type="molecule type" value="Genomic_DNA"/>
</dbReference>
<dbReference type="InterPro" id="IPR023262">
    <property type="entry name" value="AROS"/>
</dbReference>
<dbReference type="HOGENOM" id="CLU_2135877_0_0_1"/>